<keyword evidence="2" id="KW-1185">Reference proteome</keyword>
<dbReference type="AlphaFoldDB" id="A0AAE1BBD2"/>
<evidence type="ECO:0000313" key="1">
    <source>
        <dbReference type="EMBL" id="KAK3802909.1"/>
    </source>
</evidence>
<dbReference type="EMBL" id="JAWDGP010000205">
    <property type="protein sequence ID" value="KAK3802909.1"/>
    <property type="molecule type" value="Genomic_DNA"/>
</dbReference>
<name>A0AAE1BBD2_9GAST</name>
<dbReference type="Proteomes" id="UP001283361">
    <property type="component" value="Unassembled WGS sequence"/>
</dbReference>
<sequence>MDRTSAGFFHRILSCAARNNDDHYVDWRRNQCRRLGDLRSVQKFTIELTAETWGSISQSRACDAQHQSCPRPSQSAQHCPRLRFLWELRRQTKP</sequence>
<evidence type="ECO:0000313" key="2">
    <source>
        <dbReference type="Proteomes" id="UP001283361"/>
    </source>
</evidence>
<reference evidence="1" key="1">
    <citation type="journal article" date="2023" name="G3 (Bethesda)">
        <title>A reference genome for the long-term kleptoplast-retaining sea slug Elysia crispata morphotype clarki.</title>
        <authorList>
            <person name="Eastman K.E."/>
            <person name="Pendleton A.L."/>
            <person name="Shaikh M.A."/>
            <person name="Suttiyut T."/>
            <person name="Ogas R."/>
            <person name="Tomko P."/>
            <person name="Gavelis G."/>
            <person name="Widhalm J.R."/>
            <person name="Wisecaver J.H."/>
        </authorList>
    </citation>
    <scope>NUCLEOTIDE SEQUENCE</scope>
    <source>
        <strain evidence="1">ECLA1</strain>
    </source>
</reference>
<proteinExistence type="predicted"/>
<organism evidence="1 2">
    <name type="scientific">Elysia crispata</name>
    <name type="common">lettuce slug</name>
    <dbReference type="NCBI Taxonomy" id="231223"/>
    <lineage>
        <taxon>Eukaryota</taxon>
        <taxon>Metazoa</taxon>
        <taxon>Spiralia</taxon>
        <taxon>Lophotrochozoa</taxon>
        <taxon>Mollusca</taxon>
        <taxon>Gastropoda</taxon>
        <taxon>Heterobranchia</taxon>
        <taxon>Euthyneura</taxon>
        <taxon>Panpulmonata</taxon>
        <taxon>Sacoglossa</taxon>
        <taxon>Placobranchoidea</taxon>
        <taxon>Plakobranchidae</taxon>
        <taxon>Elysia</taxon>
    </lineage>
</organism>
<accession>A0AAE1BBD2</accession>
<comment type="caution">
    <text evidence="1">The sequence shown here is derived from an EMBL/GenBank/DDBJ whole genome shotgun (WGS) entry which is preliminary data.</text>
</comment>
<protein>
    <submittedName>
        <fullName evidence="1">Uncharacterized protein</fullName>
    </submittedName>
</protein>
<gene>
    <name evidence="1" type="ORF">RRG08_020010</name>
</gene>